<proteinExistence type="predicted"/>
<reference evidence="1 2" key="1">
    <citation type="journal article" date="2020" name="Cell">
        <title>Large-Scale Comparative Analyses of Tick Genomes Elucidate Their Genetic Diversity and Vector Capacities.</title>
        <authorList>
            <consortium name="Tick Genome and Microbiome Consortium (TIGMIC)"/>
            <person name="Jia N."/>
            <person name="Wang J."/>
            <person name="Shi W."/>
            <person name="Du L."/>
            <person name="Sun Y."/>
            <person name="Zhan W."/>
            <person name="Jiang J.F."/>
            <person name="Wang Q."/>
            <person name="Zhang B."/>
            <person name="Ji P."/>
            <person name="Bell-Sakyi L."/>
            <person name="Cui X.M."/>
            <person name="Yuan T.T."/>
            <person name="Jiang B.G."/>
            <person name="Yang W.F."/>
            <person name="Lam T.T."/>
            <person name="Chang Q.C."/>
            <person name="Ding S.J."/>
            <person name="Wang X.J."/>
            <person name="Zhu J.G."/>
            <person name="Ruan X.D."/>
            <person name="Zhao L."/>
            <person name="Wei J.T."/>
            <person name="Ye R.Z."/>
            <person name="Que T.C."/>
            <person name="Du C.H."/>
            <person name="Zhou Y.H."/>
            <person name="Cheng J.X."/>
            <person name="Dai P.F."/>
            <person name="Guo W.B."/>
            <person name="Han X.H."/>
            <person name="Huang E.J."/>
            <person name="Li L.F."/>
            <person name="Wei W."/>
            <person name="Gao Y.C."/>
            <person name="Liu J.Z."/>
            <person name="Shao H.Z."/>
            <person name="Wang X."/>
            <person name="Wang C.C."/>
            <person name="Yang T.C."/>
            <person name="Huo Q.B."/>
            <person name="Li W."/>
            <person name="Chen H.Y."/>
            <person name="Chen S.E."/>
            <person name="Zhou L.G."/>
            <person name="Ni X.B."/>
            <person name="Tian J.H."/>
            <person name="Sheng Y."/>
            <person name="Liu T."/>
            <person name="Pan Y.S."/>
            <person name="Xia L.Y."/>
            <person name="Li J."/>
            <person name="Zhao F."/>
            <person name="Cao W.C."/>
        </authorList>
    </citation>
    <scope>NUCLEOTIDE SEQUENCE [LARGE SCALE GENOMIC DNA]</scope>
    <source>
        <strain evidence="1">Iper-2018</strain>
    </source>
</reference>
<comment type="caution">
    <text evidence="1">The sequence shown here is derived from an EMBL/GenBank/DDBJ whole genome shotgun (WGS) entry which is preliminary data.</text>
</comment>
<accession>A0AC60QVS7</accession>
<organism evidence="1 2">
    <name type="scientific">Ixodes persulcatus</name>
    <name type="common">Taiga tick</name>
    <dbReference type="NCBI Taxonomy" id="34615"/>
    <lineage>
        <taxon>Eukaryota</taxon>
        <taxon>Metazoa</taxon>
        <taxon>Ecdysozoa</taxon>
        <taxon>Arthropoda</taxon>
        <taxon>Chelicerata</taxon>
        <taxon>Arachnida</taxon>
        <taxon>Acari</taxon>
        <taxon>Parasitiformes</taxon>
        <taxon>Ixodida</taxon>
        <taxon>Ixodoidea</taxon>
        <taxon>Ixodidae</taxon>
        <taxon>Ixodinae</taxon>
        <taxon>Ixodes</taxon>
    </lineage>
</organism>
<dbReference type="Proteomes" id="UP000805193">
    <property type="component" value="Unassembled WGS sequence"/>
</dbReference>
<keyword evidence="2" id="KW-1185">Reference proteome</keyword>
<name>A0AC60QVS7_IXOPE</name>
<protein>
    <submittedName>
        <fullName evidence="1">Uncharacterized protein</fullName>
    </submittedName>
</protein>
<dbReference type="EMBL" id="JABSTQ010002955">
    <property type="protein sequence ID" value="KAG0443742.1"/>
    <property type="molecule type" value="Genomic_DNA"/>
</dbReference>
<gene>
    <name evidence="1" type="ORF">HPB47_014578</name>
</gene>
<evidence type="ECO:0000313" key="2">
    <source>
        <dbReference type="Proteomes" id="UP000805193"/>
    </source>
</evidence>
<evidence type="ECO:0000313" key="1">
    <source>
        <dbReference type="EMBL" id="KAG0443742.1"/>
    </source>
</evidence>
<sequence>MSHVVSGTTATQWAAEDPLPALATPPDQQPGCGYNDGYGAQTNEDQDRNEGSLLIVYGLNSNKKNAEKLFNLLCLYGKVVNFTEEQERLCHGADGGPPGQAESSVWC</sequence>